<accession>A0A5B0NV96</accession>
<dbReference type="EMBL" id="VDEP01000373">
    <property type="protein sequence ID" value="KAA1093659.1"/>
    <property type="molecule type" value="Genomic_DNA"/>
</dbReference>
<dbReference type="AlphaFoldDB" id="A0A5B0NV96"/>
<sequence length="93" mass="10344">MRSCFAPPFKERRSALPPTLKEESVHEFALFGVLILLFELGDGIGLYDSTGPSDPIVFLSIHKLGLCVVDALQRAISTCPSTAIHPWLFRHKH</sequence>
<dbReference type="Proteomes" id="UP000325313">
    <property type="component" value="Unassembled WGS sequence"/>
</dbReference>
<evidence type="ECO:0000313" key="4">
    <source>
        <dbReference type="Proteomes" id="UP000325313"/>
    </source>
</evidence>
<keyword evidence="3" id="KW-1185">Reference proteome</keyword>
<protein>
    <submittedName>
        <fullName evidence="1">Uncharacterized protein</fullName>
    </submittedName>
</protein>
<evidence type="ECO:0000313" key="3">
    <source>
        <dbReference type="Proteomes" id="UP000324748"/>
    </source>
</evidence>
<dbReference type="EMBL" id="VSWC01000080">
    <property type="protein sequence ID" value="KAA1092556.1"/>
    <property type="molecule type" value="Genomic_DNA"/>
</dbReference>
<organism evidence="1 3">
    <name type="scientific">Puccinia graminis f. sp. tritici</name>
    <dbReference type="NCBI Taxonomy" id="56615"/>
    <lineage>
        <taxon>Eukaryota</taxon>
        <taxon>Fungi</taxon>
        <taxon>Dikarya</taxon>
        <taxon>Basidiomycota</taxon>
        <taxon>Pucciniomycotina</taxon>
        <taxon>Pucciniomycetes</taxon>
        <taxon>Pucciniales</taxon>
        <taxon>Pucciniaceae</taxon>
        <taxon>Puccinia</taxon>
    </lineage>
</organism>
<evidence type="ECO:0000313" key="2">
    <source>
        <dbReference type="EMBL" id="KAA1093659.1"/>
    </source>
</evidence>
<name>A0A5B0NV96_PUCGR</name>
<comment type="caution">
    <text evidence="1">The sequence shown here is derived from an EMBL/GenBank/DDBJ whole genome shotgun (WGS) entry which is preliminary data.</text>
</comment>
<dbReference type="Proteomes" id="UP000324748">
    <property type="component" value="Unassembled WGS sequence"/>
</dbReference>
<reference evidence="3 4" key="1">
    <citation type="submission" date="2019-05" db="EMBL/GenBank/DDBJ databases">
        <title>Emergence of the Ug99 lineage of the wheat stem rust pathogen through somatic hybridization.</title>
        <authorList>
            <person name="Li F."/>
            <person name="Upadhyaya N.M."/>
            <person name="Sperschneider J."/>
            <person name="Matny O."/>
            <person name="Nguyen-Phuc H."/>
            <person name="Mago R."/>
            <person name="Raley C."/>
            <person name="Miller M.E."/>
            <person name="Silverstein K.A.T."/>
            <person name="Henningsen E."/>
            <person name="Hirsch C.D."/>
            <person name="Visser B."/>
            <person name="Pretorius Z.A."/>
            <person name="Steffenson B.J."/>
            <person name="Schwessinger B."/>
            <person name="Dodds P.N."/>
            <person name="Figueroa M."/>
        </authorList>
    </citation>
    <scope>NUCLEOTIDE SEQUENCE [LARGE SCALE GENOMIC DNA]</scope>
    <source>
        <strain evidence="1">21-0</strain>
        <strain evidence="2 4">Ug99</strain>
    </source>
</reference>
<gene>
    <name evidence="1" type="ORF">PGT21_007244</name>
    <name evidence="2" type="ORF">PGTUg99_017500</name>
</gene>
<evidence type="ECO:0000313" key="1">
    <source>
        <dbReference type="EMBL" id="KAA1092556.1"/>
    </source>
</evidence>
<proteinExistence type="predicted"/>